<dbReference type="EMBL" id="JAGFNP010000002">
    <property type="protein sequence ID" value="MBO3732164.1"/>
    <property type="molecule type" value="Genomic_DNA"/>
</dbReference>
<evidence type="ECO:0008006" key="5">
    <source>
        <dbReference type="Google" id="ProtNLM"/>
    </source>
</evidence>
<feature type="compositionally biased region" description="Low complexity" evidence="1">
    <location>
        <begin position="71"/>
        <end position="86"/>
    </location>
</feature>
<evidence type="ECO:0000313" key="3">
    <source>
        <dbReference type="EMBL" id="MBO3732164.1"/>
    </source>
</evidence>
<name>A0ABS3U071_9ACTN</name>
<dbReference type="RefSeq" id="WP_208494951.1">
    <property type="nucleotide sequence ID" value="NZ_JAGFNP010000002.1"/>
</dbReference>
<evidence type="ECO:0000313" key="4">
    <source>
        <dbReference type="Proteomes" id="UP000681341"/>
    </source>
</evidence>
<feature type="transmembrane region" description="Helical" evidence="2">
    <location>
        <begin position="116"/>
        <end position="137"/>
    </location>
</feature>
<feature type="compositionally biased region" description="Pro residues" evidence="1">
    <location>
        <begin position="33"/>
        <end position="64"/>
    </location>
</feature>
<keyword evidence="2" id="KW-0472">Membrane</keyword>
<keyword evidence="2" id="KW-1133">Transmembrane helix</keyword>
<feature type="region of interest" description="Disordered" evidence="1">
    <location>
        <begin position="142"/>
        <end position="170"/>
    </location>
</feature>
<keyword evidence="2" id="KW-0812">Transmembrane</keyword>
<evidence type="ECO:0000256" key="1">
    <source>
        <dbReference type="SAM" id="MobiDB-lite"/>
    </source>
</evidence>
<evidence type="ECO:0000256" key="2">
    <source>
        <dbReference type="SAM" id="Phobius"/>
    </source>
</evidence>
<organism evidence="3 4">
    <name type="scientific">Glycomyces niveus</name>
    <dbReference type="NCBI Taxonomy" id="2820287"/>
    <lineage>
        <taxon>Bacteria</taxon>
        <taxon>Bacillati</taxon>
        <taxon>Actinomycetota</taxon>
        <taxon>Actinomycetes</taxon>
        <taxon>Glycomycetales</taxon>
        <taxon>Glycomycetaceae</taxon>
        <taxon>Glycomyces</taxon>
    </lineage>
</organism>
<gene>
    <name evidence="3" type="ORF">J5V16_04960</name>
</gene>
<dbReference type="Proteomes" id="UP000681341">
    <property type="component" value="Unassembled WGS sequence"/>
</dbReference>
<accession>A0ABS3U071</accession>
<feature type="compositionally biased region" description="Pro residues" evidence="1">
    <location>
        <begin position="7"/>
        <end position="16"/>
    </location>
</feature>
<keyword evidence="4" id="KW-1185">Reference proteome</keyword>
<sequence>MAMPPNTGGPPQGPDPQHPEGHDTGQPGGTGPQPQPDGPNPQAPPGAGPPQPPGSPASPYPPSGTWPTGPQPASGYQPSGPPSSGGYPPGGPPPTGGYTYQWAPQGPPPKPHRTGLVIAVIAVAAVLVLGGLALIALNLTRDQDDKSASESQTESGDAEPRPDVEGEEEPGIAGAVGACLPFEPVLIGVTVDLTTSCDSAAAFWEVTTASDTVDATVNADGAISDPQTVYDVCGPEHGRFDPGELWKDFYFTYEDATRSVAEFYCVEAVGNPDELGRLPITPDTGDCFDDSERWWTVPCGDGGALYTVVDTVHVDPPAEMTVDEADAASAPCSGGAYLWQVTDIEGRTTAILCGDYL</sequence>
<reference evidence="3 4" key="1">
    <citation type="submission" date="2021-03" db="EMBL/GenBank/DDBJ databases">
        <title>Glycomyces sp. nov., a novel actinomycete isolated from soil.</title>
        <authorList>
            <person name="Yang X."/>
            <person name="Xu X."/>
        </authorList>
    </citation>
    <scope>NUCLEOTIDE SEQUENCE [LARGE SCALE GENOMIC DNA]</scope>
    <source>
        <strain evidence="3 4">NEAU-S30</strain>
    </source>
</reference>
<feature type="region of interest" description="Disordered" evidence="1">
    <location>
        <begin position="1"/>
        <end position="109"/>
    </location>
</feature>
<proteinExistence type="predicted"/>
<protein>
    <recommendedName>
        <fullName evidence="5">Septum formation-related domain-containing protein</fullName>
    </recommendedName>
</protein>
<comment type="caution">
    <text evidence="3">The sequence shown here is derived from an EMBL/GenBank/DDBJ whole genome shotgun (WGS) entry which is preliminary data.</text>
</comment>